<keyword evidence="4" id="KW-1185">Reference proteome</keyword>
<sequence>MPRVRGTWVRVRGGIAAVVCGTVLAGTAAGCAQTVPGTPYAEGESPPAASAGAGDEPASGAEPGTPEPTSSPPTSFSVPGALPSGRPTVTVQPMPGTPTTRYPMPLDDPPSGQQAPPDLQAPLAPTAVIDPPDVAGQLRRTVVPQRPRTATPEQGSRAAAAPAPPAAAPRPNAAGPSAPGPSAPGPNAPRPATPRPASPGPGVPNAAAPGSGGSGPTPGAAGPLTSDVVPDECLLDARGFGALLGASVPAPANHVVTRPGGATTRSCFAVATSGSPAPTASVNVYRVNTGTPVAFLRTATGSRPLTGVGDGAVLVDTVGGPTLQIATPTLLVTIAAAGRTPTDDAWRTAGRAAVASLPRR</sequence>
<name>A0A4Q7UWM8_PSEST</name>
<accession>A0A4Q7UWM8</accession>
<dbReference type="PROSITE" id="PS51257">
    <property type="entry name" value="PROKAR_LIPOPROTEIN"/>
    <property type="match status" value="1"/>
</dbReference>
<feature type="region of interest" description="Disordered" evidence="1">
    <location>
        <begin position="39"/>
        <end position="225"/>
    </location>
</feature>
<feature type="signal peptide" evidence="2">
    <location>
        <begin position="1"/>
        <end position="25"/>
    </location>
</feature>
<proteinExistence type="predicted"/>
<feature type="compositionally biased region" description="Low complexity" evidence="1">
    <location>
        <begin position="113"/>
        <end position="127"/>
    </location>
</feature>
<reference evidence="3 4" key="1">
    <citation type="submission" date="2019-02" db="EMBL/GenBank/DDBJ databases">
        <title>Sequencing the genomes of 1000 actinobacteria strains.</title>
        <authorList>
            <person name="Klenk H.-P."/>
        </authorList>
    </citation>
    <scope>NUCLEOTIDE SEQUENCE [LARGE SCALE GENOMIC DNA]</scope>
    <source>
        <strain evidence="3 4">DSM 45779</strain>
    </source>
</reference>
<organism evidence="3 4">
    <name type="scientific">Pseudonocardia sediminis</name>
    <dbReference type="NCBI Taxonomy" id="1397368"/>
    <lineage>
        <taxon>Bacteria</taxon>
        <taxon>Bacillati</taxon>
        <taxon>Actinomycetota</taxon>
        <taxon>Actinomycetes</taxon>
        <taxon>Pseudonocardiales</taxon>
        <taxon>Pseudonocardiaceae</taxon>
        <taxon>Pseudonocardia</taxon>
    </lineage>
</organism>
<evidence type="ECO:0000313" key="4">
    <source>
        <dbReference type="Proteomes" id="UP000291591"/>
    </source>
</evidence>
<comment type="caution">
    <text evidence="3">The sequence shown here is derived from an EMBL/GenBank/DDBJ whole genome shotgun (WGS) entry which is preliminary data.</text>
</comment>
<dbReference type="EMBL" id="SHKL01000001">
    <property type="protein sequence ID" value="RZT85504.1"/>
    <property type="molecule type" value="Genomic_DNA"/>
</dbReference>
<evidence type="ECO:0000256" key="1">
    <source>
        <dbReference type="SAM" id="MobiDB-lite"/>
    </source>
</evidence>
<feature type="chain" id="PRO_5039400577" evidence="2">
    <location>
        <begin position="26"/>
        <end position="360"/>
    </location>
</feature>
<keyword evidence="2" id="KW-0732">Signal</keyword>
<evidence type="ECO:0000313" key="3">
    <source>
        <dbReference type="EMBL" id="RZT85504.1"/>
    </source>
</evidence>
<evidence type="ECO:0000256" key="2">
    <source>
        <dbReference type="SAM" id="SignalP"/>
    </source>
</evidence>
<feature type="compositionally biased region" description="Low complexity" evidence="1">
    <location>
        <begin position="41"/>
        <end position="64"/>
    </location>
</feature>
<feature type="compositionally biased region" description="Pro residues" evidence="1">
    <location>
        <begin position="178"/>
        <end position="202"/>
    </location>
</feature>
<dbReference type="Proteomes" id="UP000291591">
    <property type="component" value="Unassembled WGS sequence"/>
</dbReference>
<gene>
    <name evidence="3" type="ORF">EV383_2371</name>
</gene>
<dbReference type="AlphaFoldDB" id="A0A4Q7UWM8"/>
<protein>
    <submittedName>
        <fullName evidence="3">Uncharacterized protein</fullName>
    </submittedName>
</protein>